<name>A0A1Z5KQ35_FISSO</name>
<evidence type="ECO:0000256" key="6">
    <source>
        <dbReference type="SAM" id="MobiDB-lite"/>
    </source>
</evidence>
<dbReference type="GO" id="GO:0000422">
    <property type="term" value="P:autophagy of mitochondrion"/>
    <property type="evidence" value="ECO:0007669"/>
    <property type="project" value="TreeGrafter"/>
</dbReference>
<evidence type="ECO:0000259" key="8">
    <source>
        <dbReference type="Pfam" id="PF10377"/>
    </source>
</evidence>
<dbReference type="Pfam" id="PF10377">
    <property type="entry name" value="ATG11"/>
    <property type="match status" value="1"/>
</dbReference>
<dbReference type="GO" id="GO:1990316">
    <property type="term" value="C:Atg1/ULK1 kinase complex"/>
    <property type="evidence" value="ECO:0007669"/>
    <property type="project" value="TreeGrafter"/>
</dbReference>
<dbReference type="GO" id="GO:0000045">
    <property type="term" value="P:autophagosome assembly"/>
    <property type="evidence" value="ECO:0007669"/>
    <property type="project" value="InterPro"/>
</dbReference>
<dbReference type="InterPro" id="IPR045326">
    <property type="entry name" value="ATG17-like_dom"/>
</dbReference>
<evidence type="ECO:0000313" key="10">
    <source>
        <dbReference type="Proteomes" id="UP000198406"/>
    </source>
</evidence>
<protein>
    <submittedName>
        <fullName evidence="9">Uncharacterized protein</fullName>
    </submittedName>
</protein>
<proteinExistence type="predicted"/>
<keyword evidence="4 5" id="KW-0175">Coiled coil</keyword>
<evidence type="ECO:0000256" key="5">
    <source>
        <dbReference type="SAM" id="Coils"/>
    </source>
</evidence>
<dbReference type="Proteomes" id="UP000198406">
    <property type="component" value="Unassembled WGS sequence"/>
</dbReference>
<dbReference type="GO" id="GO:0061709">
    <property type="term" value="P:reticulophagy"/>
    <property type="evidence" value="ECO:0007669"/>
    <property type="project" value="TreeGrafter"/>
</dbReference>
<dbReference type="EMBL" id="BDSP01000273">
    <property type="protein sequence ID" value="GAX28434.1"/>
    <property type="molecule type" value="Genomic_DNA"/>
</dbReference>
<feature type="compositionally biased region" description="Polar residues" evidence="6">
    <location>
        <begin position="580"/>
        <end position="598"/>
    </location>
</feature>
<keyword evidence="3" id="KW-0072">Autophagy</keyword>
<keyword evidence="1" id="KW-0813">Transport</keyword>
<keyword evidence="2" id="KW-0653">Protein transport</keyword>
<dbReference type="AlphaFoldDB" id="A0A1Z5KQ35"/>
<feature type="domain" description="Autophagy protein ATG17-like" evidence="7">
    <location>
        <begin position="181"/>
        <end position="514"/>
    </location>
</feature>
<evidence type="ECO:0000313" key="9">
    <source>
        <dbReference type="EMBL" id="GAX28434.1"/>
    </source>
</evidence>
<keyword evidence="10" id="KW-1185">Reference proteome</keyword>
<evidence type="ECO:0000256" key="2">
    <source>
        <dbReference type="ARBA" id="ARBA00022927"/>
    </source>
</evidence>
<sequence>MASNHSQSVTIRVLAASTGMTYKIKLLLSELTVTNLRSHLAAAVPPQNQILLLGPPYKVPKNTTLQSEEILNALRLGDMEDDPIQEDVTKPRTLLTRSERSGAKRLFLFSKLDLSENAPDPPICHLEPTTLTLPTEAPGPSPLSLDPSGAPPLHLPLFAFERQFMLHMSQGRVLADGADLRMAACRTCVQEQAVMARSLRAAVSNLSDHYHGAARTRAEFTANFQAKTSAHGALLQRFDAILSNLATIPLHPSLVSIARAAGRNMENLLDTVPVERERAWATQCLHSHQRLLSLFGELEITFNQLASPSSREDIAQRDHDAENEINNLWSKVEDAVQNINEAQAQRLEKLTIAHRDAVQRITHAMNSQSDDEIQNVFTPLREMSNSTKDLVSQMLKDDEQLKELMASVAGAKNRMMRRMKARLREVSVAQSSIQKVLSSVGVLREALVQQAENMVHLEHVAELPESYRVFLLELRRRRAYGQAVMASATAMMDRVAAMRDDEVRAREKFLRGAGRHLMPAFYDIFVPTLATPPPLFTPQLPALVELDTLPNVGMSSAADSAADALMHQSATVAEQGGGSASTLTAESQHPQQSSNMMTSAAAAGQEPARQLEHLIVSADEQSGDEIILDPASNTAIEAEAKTLAYENFILRQTLERLGAKPPRAYIEEARAKDGAADVAGEEVVAVRKELEKTKILLEKATHQLEASNNLNDKISHSSFRIGDVGLFMPTGRGTGGKRMYLAFHTNCPHRYLSTDCIKGSPDFVLGRIIYQEELVAGEIGTDANPYGLHVGTKFWVLTVEVLKSSQ</sequence>
<gene>
    <name evidence="9" type="ORF">FisN_4Hh375</name>
</gene>
<feature type="region of interest" description="Disordered" evidence="6">
    <location>
        <begin position="572"/>
        <end position="601"/>
    </location>
</feature>
<evidence type="ECO:0000256" key="1">
    <source>
        <dbReference type="ARBA" id="ARBA00022448"/>
    </source>
</evidence>
<dbReference type="Pfam" id="PF04108">
    <property type="entry name" value="ATG17_like"/>
    <property type="match status" value="1"/>
</dbReference>
<dbReference type="PANTHER" id="PTHR13222:SF1">
    <property type="entry name" value="RB1-INDUCIBLE COILED-COIL PROTEIN 1"/>
    <property type="match status" value="1"/>
</dbReference>
<dbReference type="InParanoid" id="A0A1Z5KQ35"/>
<dbReference type="GO" id="GO:0019901">
    <property type="term" value="F:protein kinase binding"/>
    <property type="evidence" value="ECO:0007669"/>
    <property type="project" value="TreeGrafter"/>
</dbReference>
<comment type="caution">
    <text evidence="9">The sequence shown here is derived from an EMBL/GenBank/DDBJ whole genome shotgun (WGS) entry which is preliminary data.</text>
</comment>
<dbReference type="GO" id="GO:0034727">
    <property type="term" value="P:piecemeal microautophagy of the nucleus"/>
    <property type="evidence" value="ECO:0007669"/>
    <property type="project" value="TreeGrafter"/>
</dbReference>
<organism evidence="9 10">
    <name type="scientific">Fistulifera solaris</name>
    <name type="common">Oleaginous diatom</name>
    <dbReference type="NCBI Taxonomy" id="1519565"/>
    <lineage>
        <taxon>Eukaryota</taxon>
        <taxon>Sar</taxon>
        <taxon>Stramenopiles</taxon>
        <taxon>Ochrophyta</taxon>
        <taxon>Bacillariophyta</taxon>
        <taxon>Bacillariophyceae</taxon>
        <taxon>Bacillariophycidae</taxon>
        <taxon>Naviculales</taxon>
        <taxon>Naviculaceae</taxon>
        <taxon>Fistulifera</taxon>
    </lineage>
</organism>
<dbReference type="GO" id="GO:0015031">
    <property type="term" value="P:protein transport"/>
    <property type="evidence" value="ECO:0007669"/>
    <property type="project" value="UniProtKB-KW"/>
</dbReference>
<evidence type="ECO:0000256" key="3">
    <source>
        <dbReference type="ARBA" id="ARBA00023006"/>
    </source>
</evidence>
<dbReference type="InterPro" id="IPR019460">
    <property type="entry name" value="Atg11_C"/>
</dbReference>
<accession>A0A1Z5KQ35</accession>
<dbReference type="PANTHER" id="PTHR13222">
    <property type="entry name" value="RB1-INDUCIBLE COILED-COIL"/>
    <property type="match status" value="1"/>
</dbReference>
<dbReference type="InterPro" id="IPR040040">
    <property type="entry name" value="ATG11"/>
</dbReference>
<reference evidence="9 10" key="1">
    <citation type="journal article" date="2015" name="Plant Cell">
        <title>Oil accumulation by the oleaginous diatom Fistulifera solaris as revealed by the genome and transcriptome.</title>
        <authorList>
            <person name="Tanaka T."/>
            <person name="Maeda Y."/>
            <person name="Veluchamy A."/>
            <person name="Tanaka M."/>
            <person name="Abida H."/>
            <person name="Marechal E."/>
            <person name="Bowler C."/>
            <person name="Muto M."/>
            <person name="Sunaga Y."/>
            <person name="Tanaka M."/>
            <person name="Yoshino T."/>
            <person name="Taniguchi T."/>
            <person name="Fukuda Y."/>
            <person name="Nemoto M."/>
            <person name="Matsumoto M."/>
            <person name="Wong P.S."/>
            <person name="Aburatani S."/>
            <person name="Fujibuchi W."/>
        </authorList>
    </citation>
    <scope>NUCLEOTIDE SEQUENCE [LARGE SCALE GENOMIC DNA]</scope>
    <source>
        <strain evidence="9 10">JPCC DA0580</strain>
    </source>
</reference>
<dbReference type="GO" id="GO:0060090">
    <property type="term" value="F:molecular adaptor activity"/>
    <property type="evidence" value="ECO:0007669"/>
    <property type="project" value="TreeGrafter"/>
</dbReference>
<evidence type="ECO:0000256" key="4">
    <source>
        <dbReference type="ARBA" id="ARBA00023054"/>
    </source>
</evidence>
<feature type="coiled-coil region" evidence="5">
    <location>
        <begin position="683"/>
        <end position="710"/>
    </location>
</feature>
<feature type="domain" description="Autophagy-related protein 11 C-terminal" evidence="8">
    <location>
        <begin position="684"/>
        <end position="800"/>
    </location>
</feature>
<evidence type="ECO:0000259" key="7">
    <source>
        <dbReference type="Pfam" id="PF04108"/>
    </source>
</evidence>
<dbReference type="GO" id="GO:0034517">
    <property type="term" value="P:ribophagy"/>
    <property type="evidence" value="ECO:0007669"/>
    <property type="project" value="TreeGrafter"/>
</dbReference>
<dbReference type="GO" id="GO:0034045">
    <property type="term" value="C:phagophore assembly site membrane"/>
    <property type="evidence" value="ECO:0007669"/>
    <property type="project" value="TreeGrafter"/>
</dbReference>
<dbReference type="OrthoDB" id="447953at2759"/>